<proteinExistence type="predicted"/>
<dbReference type="AlphaFoldDB" id="A0A074YVL0"/>
<reference evidence="1 2" key="1">
    <citation type="journal article" date="2014" name="BMC Genomics">
        <title>Genome sequencing of four Aureobasidium pullulans varieties: biotechnological potential, stress tolerance, and description of new species.</title>
        <authorList>
            <person name="Gostin Ar C."/>
            <person name="Ohm R.A."/>
            <person name="Kogej T."/>
            <person name="Sonjak S."/>
            <person name="Turk M."/>
            <person name="Zajc J."/>
            <person name="Zalar P."/>
            <person name="Grube M."/>
            <person name="Sun H."/>
            <person name="Han J."/>
            <person name="Sharma A."/>
            <person name="Chiniquy J."/>
            <person name="Ngan C.Y."/>
            <person name="Lipzen A."/>
            <person name="Barry K."/>
            <person name="Grigoriev I.V."/>
            <person name="Gunde-Cimerman N."/>
        </authorList>
    </citation>
    <scope>NUCLEOTIDE SEQUENCE [LARGE SCALE GENOMIC DNA]</scope>
    <source>
        <strain evidence="1 2">EXF-2481</strain>
    </source>
</reference>
<dbReference type="OrthoDB" id="5413827at2759"/>
<dbReference type="InParanoid" id="A0A074YVL0"/>
<gene>
    <name evidence="1" type="ORF">AUEXF2481DRAFT_36708</name>
</gene>
<dbReference type="EMBL" id="KL584752">
    <property type="protein sequence ID" value="KEQ98197.1"/>
    <property type="molecule type" value="Genomic_DNA"/>
</dbReference>
<dbReference type="RefSeq" id="XP_013346809.1">
    <property type="nucleotide sequence ID" value="XM_013491355.1"/>
</dbReference>
<dbReference type="Proteomes" id="UP000030641">
    <property type="component" value="Unassembled WGS sequence"/>
</dbReference>
<dbReference type="HOGENOM" id="CLU_804048_0_0_1"/>
<dbReference type="InterPro" id="IPR038883">
    <property type="entry name" value="AN11006-like"/>
</dbReference>
<protein>
    <submittedName>
        <fullName evidence="1">Uncharacterized protein</fullName>
    </submittedName>
</protein>
<evidence type="ECO:0000313" key="2">
    <source>
        <dbReference type="Proteomes" id="UP000030641"/>
    </source>
</evidence>
<evidence type="ECO:0000313" key="1">
    <source>
        <dbReference type="EMBL" id="KEQ98197.1"/>
    </source>
</evidence>
<accession>A0A074YVL0</accession>
<organism evidence="1 2">
    <name type="scientific">Aureobasidium subglaciale (strain EXF-2481)</name>
    <name type="common">Aureobasidium pullulans var. subglaciale</name>
    <dbReference type="NCBI Taxonomy" id="1043005"/>
    <lineage>
        <taxon>Eukaryota</taxon>
        <taxon>Fungi</taxon>
        <taxon>Dikarya</taxon>
        <taxon>Ascomycota</taxon>
        <taxon>Pezizomycotina</taxon>
        <taxon>Dothideomycetes</taxon>
        <taxon>Dothideomycetidae</taxon>
        <taxon>Dothideales</taxon>
        <taxon>Saccotheciaceae</taxon>
        <taxon>Aureobasidium</taxon>
    </lineage>
</organism>
<dbReference type="GeneID" id="25365646"/>
<dbReference type="PANTHER" id="PTHR42085:SF2">
    <property type="entry name" value="F-BOX DOMAIN-CONTAINING PROTEIN"/>
    <property type="match status" value="1"/>
</dbReference>
<keyword evidence="2" id="KW-1185">Reference proteome</keyword>
<dbReference type="PANTHER" id="PTHR42085">
    <property type="entry name" value="F-BOX DOMAIN-CONTAINING PROTEIN"/>
    <property type="match status" value="1"/>
</dbReference>
<name>A0A074YVL0_AURSE</name>
<sequence>MPLECGSLRPGAYRLADGRRYRACLLLPNLDLRSSISIYFSCTSCTYTLIDSSPTREHKSHSDIMPPSTRRLQRKTQVPETHSDAICTNTDKPFPFLDLPETVRQRFYELQLEAPRRFVRTFGKVLPLHSRATPAKVKINILFTCRQIYQEAMPVLYRVNRFCVAPLSTSPDDALTESGDVKSHLEYPQNDRWIHNMPLRGRNLIRTLELWLPLPPTNGKHPNWQDMRDLFPGLRSLTLFIDIYNQLDRPSWHGIALPFEHCELYFQRMLEKTPQARQTFVDLQSLETNPHELGLNYMTDLILKLWNASPGKSAHVSQEIHHAAKYEEQMKLVDKGLLDVFGPRALVFQGKSYWHIRRNFVMNHDTSLTDDDTDDEIECFENFDAEKIVARRRRKVESIEQGSFDFEEDEGTWW</sequence>